<dbReference type="Gene3D" id="3.40.570.10">
    <property type="entry name" value="Extracellular Endonuclease, subunit A"/>
    <property type="match status" value="1"/>
</dbReference>
<name>A0ABV9MU83_9ENTE</name>
<feature type="domain" description="Type VII secretion system protein EssD-like" evidence="1">
    <location>
        <begin position="94"/>
        <end position="224"/>
    </location>
</feature>
<evidence type="ECO:0000259" key="1">
    <source>
        <dbReference type="Pfam" id="PF13930"/>
    </source>
</evidence>
<gene>
    <name evidence="2" type="ORF">ACFO5I_00345</name>
</gene>
<proteinExistence type="predicted"/>
<sequence length="257" mass="29380">MNGEKMVKKNQGKQTKVKGLLFGLIALLVFTATAGQIDLSKFDPNNLETIVDIFNEPKKTYPSLEALPEFDGNHYVVEINQNKPNFTEAELSIQKGYWQHFSNLDALNRVGQADAMLQRDFMPTEKRGDISSVRPTGWKQKKMQNGDMLYNRSHLIAHQFTGENANLKNLMTGTQYMNQVTMKEYEQVVAKYLKSTTNHIRYRVTPYFKNTELVARGVQIEAQSIEDNEVSFNVFLYNVQPGYTIDYQTGESKGISK</sequence>
<keyword evidence="2" id="KW-0378">Hydrolase</keyword>
<dbReference type="GO" id="GO:0004519">
    <property type="term" value="F:endonuclease activity"/>
    <property type="evidence" value="ECO:0007669"/>
    <property type="project" value="UniProtKB-KW"/>
</dbReference>
<accession>A0ABV9MU83</accession>
<evidence type="ECO:0000313" key="3">
    <source>
        <dbReference type="Proteomes" id="UP001595969"/>
    </source>
</evidence>
<dbReference type="EMBL" id="JBHSGS010000003">
    <property type="protein sequence ID" value="MFC4718223.1"/>
    <property type="molecule type" value="Genomic_DNA"/>
</dbReference>
<evidence type="ECO:0000313" key="2">
    <source>
        <dbReference type="EMBL" id="MFC4718223.1"/>
    </source>
</evidence>
<organism evidence="2 3">
    <name type="scientific">Enterococcus lemanii</name>
    <dbReference type="NCBI Taxonomy" id="1159752"/>
    <lineage>
        <taxon>Bacteria</taxon>
        <taxon>Bacillati</taxon>
        <taxon>Bacillota</taxon>
        <taxon>Bacilli</taxon>
        <taxon>Lactobacillales</taxon>
        <taxon>Enterococcaceae</taxon>
        <taxon>Enterococcus</taxon>
    </lineage>
</organism>
<dbReference type="InterPro" id="IPR044929">
    <property type="entry name" value="DNA/RNA_non-sp_Endonuclease_sf"/>
</dbReference>
<dbReference type="Pfam" id="PF13930">
    <property type="entry name" value="Endonuclea_NS_2"/>
    <property type="match status" value="1"/>
</dbReference>
<keyword evidence="2" id="KW-0255">Endonuclease</keyword>
<keyword evidence="2" id="KW-0540">Nuclease</keyword>
<dbReference type="Proteomes" id="UP001595969">
    <property type="component" value="Unassembled WGS sequence"/>
</dbReference>
<protein>
    <submittedName>
        <fullName evidence="2">DNA/RNA non-specific endonuclease</fullName>
    </submittedName>
</protein>
<comment type="caution">
    <text evidence="2">The sequence shown here is derived from an EMBL/GenBank/DDBJ whole genome shotgun (WGS) entry which is preliminary data.</text>
</comment>
<keyword evidence="3" id="KW-1185">Reference proteome</keyword>
<reference evidence="3" key="1">
    <citation type="journal article" date="2019" name="Int. J. Syst. Evol. Microbiol.">
        <title>The Global Catalogue of Microorganisms (GCM) 10K type strain sequencing project: providing services to taxonomists for standard genome sequencing and annotation.</title>
        <authorList>
            <consortium name="The Broad Institute Genomics Platform"/>
            <consortium name="The Broad Institute Genome Sequencing Center for Infectious Disease"/>
            <person name="Wu L."/>
            <person name="Ma J."/>
        </authorList>
    </citation>
    <scope>NUCLEOTIDE SEQUENCE [LARGE SCALE GENOMIC DNA]</scope>
    <source>
        <strain evidence="3">CGMCC 1.19032</strain>
    </source>
</reference>
<dbReference type="InterPro" id="IPR044927">
    <property type="entry name" value="Endonuclea_NS_2"/>
</dbReference>